<dbReference type="RefSeq" id="WP_395815636.1">
    <property type="nucleotide sequence ID" value="NZ_CP043494.1"/>
</dbReference>
<feature type="chain" id="PRO_5046251985" description="Lipoprotein" evidence="1">
    <location>
        <begin position="20"/>
        <end position="202"/>
    </location>
</feature>
<name>A0ABY9WJ96_9BACT</name>
<reference evidence="2 3" key="1">
    <citation type="submission" date="2019-08" db="EMBL/GenBank/DDBJ databases">
        <title>Archangium and Cystobacter genomes.</title>
        <authorList>
            <person name="Chen I.-C.K."/>
            <person name="Wielgoss S."/>
        </authorList>
    </citation>
    <scope>NUCLEOTIDE SEQUENCE [LARGE SCALE GENOMIC DNA]</scope>
    <source>
        <strain evidence="2 3">Cbm 6</strain>
    </source>
</reference>
<protein>
    <recommendedName>
        <fullName evidence="4">Lipoprotein</fullName>
    </recommendedName>
</protein>
<evidence type="ECO:0000313" key="2">
    <source>
        <dbReference type="EMBL" id="WNG43854.1"/>
    </source>
</evidence>
<dbReference type="EMBL" id="CP043494">
    <property type="protein sequence ID" value="WNG43854.1"/>
    <property type="molecule type" value="Genomic_DNA"/>
</dbReference>
<feature type="signal peptide" evidence="1">
    <location>
        <begin position="1"/>
        <end position="19"/>
    </location>
</feature>
<evidence type="ECO:0000256" key="1">
    <source>
        <dbReference type="SAM" id="SignalP"/>
    </source>
</evidence>
<organism evidence="2 3">
    <name type="scientific">Archangium minus</name>
    <dbReference type="NCBI Taxonomy" id="83450"/>
    <lineage>
        <taxon>Bacteria</taxon>
        <taxon>Pseudomonadati</taxon>
        <taxon>Myxococcota</taxon>
        <taxon>Myxococcia</taxon>
        <taxon>Myxococcales</taxon>
        <taxon>Cystobacterineae</taxon>
        <taxon>Archangiaceae</taxon>
        <taxon>Archangium</taxon>
    </lineage>
</organism>
<evidence type="ECO:0008006" key="4">
    <source>
        <dbReference type="Google" id="ProtNLM"/>
    </source>
</evidence>
<evidence type="ECO:0000313" key="3">
    <source>
        <dbReference type="Proteomes" id="UP001611383"/>
    </source>
</evidence>
<proteinExistence type="predicted"/>
<accession>A0ABY9WJ96</accession>
<sequence>MRSFHSVVGSVVAASFVWACGGAAVASDAEAVGARPESVRAMAQEEALTGTCLATASGFDNAVPEDLVHAVAASYVSDYRIAVPGAIELTWAYGAVAHIPARASMELTSPDGSQGCEVPEVSFGDSDNPNDTLPANAEFKAAQRLYNAMTRAQQTTLGPGWTRRSSPQGLVKCERLVTRDYDEFRCTFSRARSTMPSFRPCR</sequence>
<keyword evidence="3" id="KW-1185">Reference proteome</keyword>
<dbReference type="Proteomes" id="UP001611383">
    <property type="component" value="Chromosome"/>
</dbReference>
<keyword evidence="1" id="KW-0732">Signal</keyword>
<gene>
    <name evidence="2" type="ORF">F0U60_06900</name>
</gene>